<dbReference type="InterPro" id="IPR001480">
    <property type="entry name" value="Bulb-type_lectin_dom"/>
</dbReference>
<dbReference type="SMART" id="SM00108">
    <property type="entry name" value="B_lectin"/>
    <property type="match status" value="1"/>
</dbReference>
<name>A0AA88UKC7_9ASTE</name>
<dbReference type="PIRSF" id="PIRSF000641">
    <property type="entry name" value="SRK"/>
    <property type="match status" value="1"/>
</dbReference>
<keyword evidence="5" id="KW-0547">Nucleotide-binding</keyword>
<dbReference type="InterPro" id="IPR011009">
    <property type="entry name" value="Kinase-like_dom_sf"/>
</dbReference>
<accession>A0AA88UKC7</accession>
<dbReference type="CDD" id="cd00028">
    <property type="entry name" value="B_lectin"/>
    <property type="match status" value="1"/>
</dbReference>
<comment type="caution">
    <text evidence="17">The sequence shown here is derived from an EMBL/GenBank/DDBJ whole genome shotgun (WGS) entry which is preliminary data.</text>
</comment>
<keyword evidence="7" id="KW-0067">ATP-binding</keyword>
<feature type="non-terminal residue" evidence="17">
    <location>
        <position position="850"/>
    </location>
</feature>
<evidence type="ECO:0000313" key="17">
    <source>
        <dbReference type="EMBL" id="KAK2984748.1"/>
    </source>
</evidence>
<dbReference type="Pfam" id="PF08276">
    <property type="entry name" value="PAN_2"/>
    <property type="match status" value="1"/>
</dbReference>
<dbReference type="Gene3D" id="1.10.510.10">
    <property type="entry name" value="Transferase(Phosphotransferase) domain 1"/>
    <property type="match status" value="1"/>
</dbReference>
<evidence type="ECO:0000256" key="4">
    <source>
        <dbReference type="ARBA" id="ARBA00022729"/>
    </source>
</evidence>
<evidence type="ECO:0000256" key="6">
    <source>
        <dbReference type="ARBA" id="ARBA00022777"/>
    </source>
</evidence>
<dbReference type="GO" id="GO:0005524">
    <property type="term" value="F:ATP binding"/>
    <property type="evidence" value="ECO:0007669"/>
    <property type="project" value="UniProtKB-KW"/>
</dbReference>
<dbReference type="InterPro" id="IPR036426">
    <property type="entry name" value="Bulb-type_lectin_dom_sf"/>
</dbReference>
<evidence type="ECO:0000256" key="3">
    <source>
        <dbReference type="ARBA" id="ARBA00022679"/>
    </source>
</evidence>
<protein>
    <recommendedName>
        <fullName evidence="1">non-specific serine/threonine protein kinase</fullName>
        <ecNumber evidence="1">2.7.11.1</ecNumber>
    </recommendedName>
</protein>
<proteinExistence type="predicted"/>
<dbReference type="PANTHER" id="PTHR32444:SF118">
    <property type="entry name" value="OS09G0551150 PROTEIN"/>
    <property type="match status" value="1"/>
</dbReference>
<feature type="chain" id="PRO_5041661141" description="non-specific serine/threonine protein kinase" evidence="13">
    <location>
        <begin position="26"/>
        <end position="850"/>
    </location>
</feature>
<evidence type="ECO:0000256" key="8">
    <source>
        <dbReference type="ARBA" id="ARBA00023157"/>
    </source>
</evidence>
<keyword evidence="12" id="KW-0472">Membrane</keyword>
<feature type="domain" description="Bulb-type lectin" evidence="15">
    <location>
        <begin position="26"/>
        <end position="149"/>
    </location>
</feature>
<dbReference type="FunFam" id="2.90.10.10:FF:000001">
    <property type="entry name" value="G-type lectin S-receptor-like serine/threonine-protein kinase"/>
    <property type="match status" value="1"/>
</dbReference>
<evidence type="ECO:0000313" key="18">
    <source>
        <dbReference type="Proteomes" id="UP001187471"/>
    </source>
</evidence>
<dbReference type="EMBL" id="JAVXUO010001214">
    <property type="protein sequence ID" value="KAK2984748.1"/>
    <property type="molecule type" value="Genomic_DNA"/>
</dbReference>
<feature type="transmembrane region" description="Helical" evidence="12">
    <location>
        <begin position="438"/>
        <end position="459"/>
    </location>
</feature>
<dbReference type="InterPro" id="IPR024171">
    <property type="entry name" value="SRK-like_kinase"/>
</dbReference>
<reference evidence="17" key="1">
    <citation type="submission" date="2022-12" db="EMBL/GenBank/DDBJ databases">
        <title>Draft genome assemblies for two species of Escallonia (Escalloniales).</title>
        <authorList>
            <person name="Chanderbali A."/>
            <person name="Dervinis C."/>
            <person name="Anghel I."/>
            <person name="Soltis D."/>
            <person name="Soltis P."/>
            <person name="Zapata F."/>
        </authorList>
    </citation>
    <scope>NUCLEOTIDE SEQUENCE</scope>
    <source>
        <strain evidence="17">UCBG92.1500</strain>
        <tissue evidence="17">Leaf</tissue>
    </source>
</reference>
<keyword evidence="3" id="KW-0808">Transferase</keyword>
<evidence type="ECO:0000256" key="12">
    <source>
        <dbReference type="SAM" id="Phobius"/>
    </source>
</evidence>
<dbReference type="EC" id="2.7.11.1" evidence="1"/>
<dbReference type="Proteomes" id="UP001187471">
    <property type="component" value="Unassembled WGS sequence"/>
</dbReference>
<dbReference type="InterPro" id="IPR003609">
    <property type="entry name" value="Pan_app"/>
</dbReference>
<dbReference type="FunFam" id="3.30.200.20:FF:000195">
    <property type="entry name" value="G-type lectin S-receptor-like serine/threonine-protein kinase"/>
    <property type="match status" value="1"/>
</dbReference>
<feature type="signal peptide" evidence="13">
    <location>
        <begin position="1"/>
        <end position="25"/>
    </location>
</feature>
<keyword evidence="18" id="KW-1185">Reference proteome</keyword>
<dbReference type="Pfam" id="PF01453">
    <property type="entry name" value="B_lectin"/>
    <property type="match status" value="1"/>
</dbReference>
<comment type="catalytic activity">
    <reaction evidence="11">
        <text>L-seryl-[protein] + ATP = O-phospho-L-seryl-[protein] + ADP + H(+)</text>
        <dbReference type="Rhea" id="RHEA:17989"/>
        <dbReference type="Rhea" id="RHEA-COMP:9863"/>
        <dbReference type="Rhea" id="RHEA-COMP:11604"/>
        <dbReference type="ChEBI" id="CHEBI:15378"/>
        <dbReference type="ChEBI" id="CHEBI:29999"/>
        <dbReference type="ChEBI" id="CHEBI:30616"/>
        <dbReference type="ChEBI" id="CHEBI:83421"/>
        <dbReference type="ChEBI" id="CHEBI:456216"/>
        <dbReference type="EC" id="2.7.11.1"/>
    </reaction>
</comment>
<keyword evidence="2" id="KW-0723">Serine/threonine-protein kinase</keyword>
<dbReference type="PROSITE" id="PS00108">
    <property type="entry name" value="PROTEIN_KINASE_ST"/>
    <property type="match status" value="1"/>
</dbReference>
<dbReference type="GO" id="GO:0048544">
    <property type="term" value="P:recognition of pollen"/>
    <property type="evidence" value="ECO:0007669"/>
    <property type="project" value="InterPro"/>
</dbReference>
<evidence type="ECO:0000256" key="5">
    <source>
        <dbReference type="ARBA" id="ARBA00022741"/>
    </source>
</evidence>
<evidence type="ECO:0000259" key="15">
    <source>
        <dbReference type="PROSITE" id="PS50927"/>
    </source>
</evidence>
<keyword evidence="6" id="KW-0418">Kinase</keyword>
<gene>
    <name evidence="17" type="ORF">RJ640_004573</name>
</gene>
<dbReference type="Pfam" id="PF07714">
    <property type="entry name" value="PK_Tyr_Ser-Thr"/>
    <property type="match status" value="1"/>
</dbReference>
<dbReference type="PANTHER" id="PTHR32444">
    <property type="entry name" value="BULB-TYPE LECTIN DOMAIN-CONTAINING PROTEIN"/>
    <property type="match status" value="1"/>
</dbReference>
<dbReference type="CDD" id="cd14066">
    <property type="entry name" value="STKc_IRAK"/>
    <property type="match status" value="1"/>
</dbReference>
<dbReference type="InterPro" id="IPR000858">
    <property type="entry name" value="S_locus_glycoprot_dom"/>
</dbReference>
<feature type="domain" description="Apple" evidence="16">
    <location>
        <begin position="342"/>
        <end position="425"/>
    </location>
</feature>
<evidence type="ECO:0000256" key="1">
    <source>
        <dbReference type="ARBA" id="ARBA00012513"/>
    </source>
</evidence>
<keyword evidence="9" id="KW-0325">Glycoprotein</keyword>
<dbReference type="GO" id="GO:0004674">
    <property type="term" value="F:protein serine/threonine kinase activity"/>
    <property type="evidence" value="ECO:0007669"/>
    <property type="project" value="UniProtKB-KW"/>
</dbReference>
<dbReference type="SMART" id="SM00473">
    <property type="entry name" value="PAN_AP"/>
    <property type="match status" value="1"/>
</dbReference>
<evidence type="ECO:0000256" key="11">
    <source>
        <dbReference type="ARBA" id="ARBA00048679"/>
    </source>
</evidence>
<evidence type="ECO:0000259" key="16">
    <source>
        <dbReference type="PROSITE" id="PS50948"/>
    </source>
</evidence>
<evidence type="ECO:0000256" key="10">
    <source>
        <dbReference type="ARBA" id="ARBA00047899"/>
    </source>
</evidence>
<dbReference type="Gene3D" id="2.90.10.10">
    <property type="entry name" value="Bulb-type lectin domain"/>
    <property type="match status" value="1"/>
</dbReference>
<dbReference type="PROSITE" id="PS50927">
    <property type="entry name" value="BULB_LECTIN"/>
    <property type="match status" value="1"/>
</dbReference>
<dbReference type="PROSITE" id="PS50011">
    <property type="entry name" value="PROTEIN_KINASE_DOM"/>
    <property type="match status" value="1"/>
</dbReference>
<dbReference type="AlphaFoldDB" id="A0AA88UKC7"/>
<feature type="domain" description="Protein kinase" evidence="14">
    <location>
        <begin position="504"/>
        <end position="791"/>
    </location>
</feature>
<dbReference type="Gene3D" id="3.30.200.20">
    <property type="entry name" value="Phosphorylase Kinase, domain 1"/>
    <property type="match status" value="1"/>
</dbReference>
<dbReference type="SMART" id="SM00220">
    <property type="entry name" value="S_TKc"/>
    <property type="match status" value="1"/>
</dbReference>
<keyword evidence="8" id="KW-1015">Disulfide bond</keyword>
<comment type="catalytic activity">
    <reaction evidence="10">
        <text>L-threonyl-[protein] + ATP = O-phospho-L-threonyl-[protein] + ADP + H(+)</text>
        <dbReference type="Rhea" id="RHEA:46608"/>
        <dbReference type="Rhea" id="RHEA-COMP:11060"/>
        <dbReference type="Rhea" id="RHEA-COMP:11605"/>
        <dbReference type="ChEBI" id="CHEBI:15378"/>
        <dbReference type="ChEBI" id="CHEBI:30013"/>
        <dbReference type="ChEBI" id="CHEBI:30616"/>
        <dbReference type="ChEBI" id="CHEBI:61977"/>
        <dbReference type="ChEBI" id="CHEBI:456216"/>
        <dbReference type="EC" id="2.7.11.1"/>
    </reaction>
</comment>
<dbReference type="InterPro" id="IPR001245">
    <property type="entry name" value="Ser-Thr/Tyr_kinase_cat_dom"/>
</dbReference>
<evidence type="ECO:0000256" key="13">
    <source>
        <dbReference type="SAM" id="SignalP"/>
    </source>
</evidence>
<dbReference type="FunFam" id="1.10.510.10:FF:000060">
    <property type="entry name" value="G-type lectin S-receptor-like serine/threonine-protein kinase"/>
    <property type="match status" value="1"/>
</dbReference>
<evidence type="ECO:0000256" key="9">
    <source>
        <dbReference type="ARBA" id="ARBA00023180"/>
    </source>
</evidence>
<evidence type="ECO:0000256" key="7">
    <source>
        <dbReference type="ARBA" id="ARBA00022840"/>
    </source>
</evidence>
<dbReference type="PROSITE" id="PS50948">
    <property type="entry name" value="PAN"/>
    <property type="match status" value="1"/>
</dbReference>
<sequence length="850" mass="95115">MQSFTIRIFIYSLLIPFSVLEFCKAVDIITSDESIRDGETLVSSGKIFELGFFSPSGSNSTSRYLGIWYKKFPKIVVWIANREVPLRGSNGVLSISTDGNLVLLNCMTNRVVWSSNSSATVQSSIAQILDSGNLVLRENSNTSVGSYIWQSFDFPSDTLLPGMKLGWNLTSGQNRYLTSWKDTSDPSPGDFTCRIDNLGLPQFVLRKGSEKKLRTGPWNGLRYSGTYSLRSPVVKFSFVSNSVELYHLFEFSSSSVMTRATVKQPGVIQHLVLNEGSSDWTIMYTSPNNLCDNYGWCGVNGICRINNNPICGCLEGFIPKSQSQWDVLDWSSGCVRKMPLDCQNGEGFVKLKNVKSPDLLEFRLDNGMDLEQCEAACLKNCSCTAFANSDIRGGGTGCLNWFGDLVDIREFSVQERELDIHIRMPASELDNSQEEKRLILLMASISTASGMLVLGLLTWHITRRRKKKIVTDKADLDFLIRKNKEDTELPQFDMATITAATDNFSSTNLIGKGGFGPVYKGTLSMGQEVAIKRLSKDSGQGVQELKNEIILISKLQHRNLIRILGCCLEGEESMLVYEYMPNKSLDFFIFGIPSGWRFYADESRSVLLTWQSRFEIAIGIAKGLLYLHQDSRLNIIHRDLKASNILLDSRLNPKISDFGIARSFGGDQDEANTKRVVGTYGYMSPEYAIAGKFSVKSDVFSFGVLLMEIVSGKRNTRYHDHPDHYHSLLGHAWLLWSEGKALELLDSCLKDSYVESQVVRCVQVGLLCVQKFPKERPTMSSVLFMLINEGVRLVQPKQPGFFGERSSAEIETLRAAGQQSVPFKFFLLPLASGSQRIKLHVFGKVVNKND</sequence>
<dbReference type="SUPFAM" id="SSF51110">
    <property type="entry name" value="alpha-D-mannose-specific plant lectins"/>
    <property type="match status" value="1"/>
</dbReference>
<keyword evidence="4 13" id="KW-0732">Signal</keyword>
<evidence type="ECO:0000256" key="2">
    <source>
        <dbReference type="ARBA" id="ARBA00022527"/>
    </source>
</evidence>
<dbReference type="InterPro" id="IPR000719">
    <property type="entry name" value="Prot_kinase_dom"/>
</dbReference>
<dbReference type="SUPFAM" id="SSF56112">
    <property type="entry name" value="Protein kinase-like (PK-like)"/>
    <property type="match status" value="1"/>
</dbReference>
<organism evidence="17 18">
    <name type="scientific">Escallonia rubra</name>
    <dbReference type="NCBI Taxonomy" id="112253"/>
    <lineage>
        <taxon>Eukaryota</taxon>
        <taxon>Viridiplantae</taxon>
        <taxon>Streptophyta</taxon>
        <taxon>Embryophyta</taxon>
        <taxon>Tracheophyta</taxon>
        <taxon>Spermatophyta</taxon>
        <taxon>Magnoliopsida</taxon>
        <taxon>eudicotyledons</taxon>
        <taxon>Gunneridae</taxon>
        <taxon>Pentapetalae</taxon>
        <taxon>asterids</taxon>
        <taxon>campanulids</taxon>
        <taxon>Escalloniales</taxon>
        <taxon>Escalloniaceae</taxon>
        <taxon>Escallonia</taxon>
    </lineage>
</organism>
<keyword evidence="12" id="KW-0812">Transmembrane</keyword>
<evidence type="ECO:0000259" key="14">
    <source>
        <dbReference type="PROSITE" id="PS50011"/>
    </source>
</evidence>
<dbReference type="Pfam" id="PF00954">
    <property type="entry name" value="S_locus_glycop"/>
    <property type="match status" value="1"/>
</dbReference>
<keyword evidence="12" id="KW-1133">Transmembrane helix</keyword>
<dbReference type="InterPro" id="IPR008271">
    <property type="entry name" value="Ser/Thr_kinase_AS"/>
</dbReference>
<dbReference type="CDD" id="cd01098">
    <property type="entry name" value="PAN_AP_plant"/>
    <property type="match status" value="1"/>
</dbReference>